<evidence type="ECO:0000256" key="3">
    <source>
        <dbReference type="ARBA" id="ARBA00022729"/>
    </source>
</evidence>
<dbReference type="GO" id="GO:0009279">
    <property type="term" value="C:cell outer membrane"/>
    <property type="evidence" value="ECO:0007669"/>
    <property type="project" value="UniProtKB-SubCell"/>
</dbReference>
<evidence type="ECO:0000259" key="7">
    <source>
        <dbReference type="Pfam" id="PF07980"/>
    </source>
</evidence>
<keyword evidence="5" id="KW-0998">Cell outer membrane</keyword>
<reference evidence="9" key="1">
    <citation type="journal article" date="2014" name="J. Ind. Microbiol. Biotechnol.">
        <title>Analysis of the bovine rumen microbiome reveals a diversity of Sus-like polysaccharide utilization loci from the bacterial phylum Bacteroidetes.</title>
        <authorList>
            <person name="Rosewarne C.P."/>
            <person name="Pope P.B."/>
            <person name="Cheung J.L."/>
            <person name="Morrison M."/>
        </authorList>
    </citation>
    <scope>NUCLEOTIDE SEQUENCE</scope>
    <source>
        <strain evidence="9">Sc00028</strain>
    </source>
</reference>
<evidence type="ECO:0000259" key="8">
    <source>
        <dbReference type="Pfam" id="PF14322"/>
    </source>
</evidence>
<accession>W5QSP1</accession>
<evidence type="ECO:0000256" key="2">
    <source>
        <dbReference type="ARBA" id="ARBA00006275"/>
    </source>
</evidence>
<proteinExistence type="inferred from homology"/>
<comment type="subcellular location">
    <subcellularLocation>
        <location evidence="1">Cell outer membrane</location>
    </subcellularLocation>
</comment>
<dbReference type="InterPro" id="IPR033985">
    <property type="entry name" value="SusD-like_N"/>
</dbReference>
<dbReference type="InterPro" id="IPR012944">
    <property type="entry name" value="SusD_RagB_dom"/>
</dbReference>
<dbReference type="Pfam" id="PF07980">
    <property type="entry name" value="SusD_RagB"/>
    <property type="match status" value="1"/>
</dbReference>
<keyword evidence="4" id="KW-0472">Membrane</keyword>
<dbReference type="EMBL" id="JX424621">
    <property type="protein sequence ID" value="AGH14021.1"/>
    <property type="molecule type" value="Genomic_DNA"/>
</dbReference>
<evidence type="ECO:0000256" key="1">
    <source>
        <dbReference type="ARBA" id="ARBA00004442"/>
    </source>
</evidence>
<evidence type="ECO:0000256" key="6">
    <source>
        <dbReference type="SAM" id="SignalP"/>
    </source>
</evidence>
<feature type="domain" description="RagB/SusD" evidence="7">
    <location>
        <begin position="309"/>
        <end position="579"/>
    </location>
</feature>
<feature type="chain" id="PRO_5004870543" evidence="6">
    <location>
        <begin position="25"/>
        <end position="593"/>
    </location>
</feature>
<evidence type="ECO:0000256" key="5">
    <source>
        <dbReference type="ARBA" id="ARBA00023237"/>
    </source>
</evidence>
<feature type="domain" description="SusD-like N-terminal" evidence="8">
    <location>
        <begin position="92"/>
        <end position="220"/>
    </location>
</feature>
<sequence length="593" mass="66132">MKTKMNIKAMGVGMLFSAALVCFTSCDDFLDRPTEDSYNTENYYSSDEACISGVNYLYNSPWYDFQRGFIKVGEVMSGNMYMGNSPYLNFSVNGTDVDLVNMSYSLWAVISHCSTVYQSISGANASQTVKNQTMGECLAWKAMAYFYLVRSFGDVPIVHDNSATLAAGNYNEMSKVEKADVYEYIILTLEKALELLPREKSTTGRVDYYCAEGLLAKVYLTKAGVTGSLNSEDLAKAAQYAKDVIDNSGRSLMPEYEDIFRGSNNISDESLFAWRWTVGAHWTCQNSLQSDLGIEGFCEVGNVWGGWGGPSADLMEAFGVYTIEGTGTEARLKEFPSPDSRPDIDKRRKATMMLPGDVYSYFWRDKGGLDYLKYIYDSNYNESATGQLEGPCGSNNVKHLYGNTADHVAEMGIADGRMASALATHILRLADVYLVYAEAMTLQGKGTDAAACAAYNKVHQRAIPTAAAVNSLTFDMIWKERRLEFAGEGDRWYDYVRRAYYDVDACITELKNQHRNQLWNCNALYKAYFESDRSTWNIVTADGNVEYNYEVAVPNVTANSFVLPFPTEDVALNPNVGSNVPAVHVDIRNTYSY</sequence>
<comment type="similarity">
    <text evidence="2">Belongs to the SusD family.</text>
</comment>
<name>W5QSP1_9BACT</name>
<dbReference type="SUPFAM" id="SSF48452">
    <property type="entry name" value="TPR-like"/>
    <property type="match status" value="1"/>
</dbReference>
<feature type="signal peptide" evidence="6">
    <location>
        <begin position="1"/>
        <end position="24"/>
    </location>
</feature>
<keyword evidence="3 6" id="KW-0732">Signal</keyword>
<dbReference type="Gene3D" id="1.25.40.390">
    <property type="match status" value="1"/>
</dbReference>
<protein>
    <submittedName>
        <fullName evidence="9">SusD</fullName>
    </submittedName>
</protein>
<dbReference type="AlphaFoldDB" id="W5QSP1"/>
<dbReference type="Pfam" id="PF14322">
    <property type="entry name" value="SusD-like_3"/>
    <property type="match status" value="1"/>
</dbReference>
<organism evidence="9">
    <name type="scientific">Prevotella sp. Sc00028</name>
    <dbReference type="NCBI Taxonomy" id="1231728"/>
    <lineage>
        <taxon>Bacteria</taxon>
        <taxon>Pseudomonadati</taxon>
        <taxon>Bacteroidota</taxon>
        <taxon>Bacteroidia</taxon>
        <taxon>Bacteroidales</taxon>
        <taxon>Prevotellaceae</taxon>
        <taxon>Prevotella</taxon>
    </lineage>
</organism>
<evidence type="ECO:0000313" key="9">
    <source>
        <dbReference type="EMBL" id="AGH14021.1"/>
    </source>
</evidence>
<evidence type="ECO:0000256" key="4">
    <source>
        <dbReference type="ARBA" id="ARBA00023136"/>
    </source>
</evidence>
<dbReference type="InterPro" id="IPR011990">
    <property type="entry name" value="TPR-like_helical_dom_sf"/>
</dbReference>